<organism evidence="2 3">
    <name type="scientific">Salinimonas iocasae</name>
    <dbReference type="NCBI Taxonomy" id="2572577"/>
    <lineage>
        <taxon>Bacteria</taxon>
        <taxon>Pseudomonadati</taxon>
        <taxon>Pseudomonadota</taxon>
        <taxon>Gammaproteobacteria</taxon>
        <taxon>Alteromonadales</taxon>
        <taxon>Alteromonadaceae</taxon>
        <taxon>Alteromonas/Salinimonas group</taxon>
        <taxon>Salinimonas</taxon>
    </lineage>
</organism>
<dbReference type="AlphaFoldDB" id="A0A5B7YF03"/>
<feature type="signal peptide" evidence="1">
    <location>
        <begin position="1"/>
        <end position="28"/>
    </location>
</feature>
<dbReference type="RefSeq" id="WP_139756962.1">
    <property type="nucleotide sequence ID" value="NZ_CP039852.1"/>
</dbReference>
<dbReference type="EMBL" id="CP039852">
    <property type="protein sequence ID" value="QCZ94221.1"/>
    <property type="molecule type" value="Genomic_DNA"/>
</dbReference>
<reference evidence="2 3" key="1">
    <citation type="submission" date="2019-04" db="EMBL/GenBank/DDBJ databases">
        <title>Salinimonas iocasae sp. nov., a halophilic bacterium isolated from the outer tube casing of tubeworms in Okinawa Trough.</title>
        <authorList>
            <person name="Zhang H."/>
            <person name="Wang H."/>
            <person name="Li C."/>
        </authorList>
    </citation>
    <scope>NUCLEOTIDE SEQUENCE [LARGE SCALE GENOMIC DNA]</scope>
    <source>
        <strain evidence="2 3">KX18D6</strain>
    </source>
</reference>
<keyword evidence="1" id="KW-0732">Signal</keyword>
<dbReference type="SUPFAM" id="SSF159501">
    <property type="entry name" value="EreA/ChaN-like"/>
    <property type="match status" value="1"/>
</dbReference>
<dbReference type="OrthoDB" id="1409169at2"/>
<name>A0A5B7YF03_9ALTE</name>
<protein>
    <recommendedName>
        <fullName evidence="4">Haem-binding uptake Tiki superfamily ChaN domain-containing protein</fullName>
    </recommendedName>
</protein>
<feature type="chain" id="PRO_5022954779" description="Haem-binding uptake Tiki superfamily ChaN domain-containing protein" evidence="1">
    <location>
        <begin position="29"/>
        <end position="284"/>
    </location>
</feature>
<evidence type="ECO:0000313" key="2">
    <source>
        <dbReference type="EMBL" id="QCZ94221.1"/>
    </source>
</evidence>
<keyword evidence="3" id="KW-1185">Reference proteome</keyword>
<dbReference type="KEGG" id="salk:FBQ74_12410"/>
<accession>A0A5B7YF03</accession>
<evidence type="ECO:0008006" key="4">
    <source>
        <dbReference type="Google" id="ProtNLM"/>
    </source>
</evidence>
<sequence length="284" mass="31871">MRNNVRSNILRLLAAIGGALFSVLPLHADDRAPELEYVPVDRIAKYSPLFIGETHGTREVAGFVTDLISHSVKTSPVDLMLELPADMNELIQHYFSDTITSKELLGHSFWTRNIQDGRSSVAVFNLIKRVKALRGERKAVDIIAFDTRRDGKKKLGDRETIMAQNISAHIEKANEHVIIIVTGRVHANKALLLDNNRQAVATQLTESQRFTSVNMVATSGDYWACFSHPEKIFDCGRKVIGARQMTGFDQAMPEGIYINMKSDKHFDGILFFRHVESSPPAINR</sequence>
<gene>
    <name evidence="2" type="ORF">FBQ74_12410</name>
</gene>
<dbReference type="Proteomes" id="UP000304912">
    <property type="component" value="Chromosome"/>
</dbReference>
<evidence type="ECO:0000256" key="1">
    <source>
        <dbReference type="SAM" id="SignalP"/>
    </source>
</evidence>
<evidence type="ECO:0000313" key="3">
    <source>
        <dbReference type="Proteomes" id="UP000304912"/>
    </source>
</evidence>
<proteinExistence type="predicted"/>